<dbReference type="Proteomes" id="UP001596274">
    <property type="component" value="Unassembled WGS sequence"/>
</dbReference>
<feature type="region of interest" description="Disordered" evidence="1">
    <location>
        <begin position="30"/>
        <end position="49"/>
    </location>
</feature>
<sequence length="112" mass="12237">MARTQEQELESVQAGDSVYVEIGTGSVLRGTVLDGPPSSHGYSARADTGDRRVVRVQIDHAHDHGDGGLPDHMAPEEYQPPDAGAVFRDAYTIDADEQTYLVDPERFRGRAE</sequence>
<reference evidence="2 3" key="1">
    <citation type="journal article" date="2019" name="Int. J. Syst. Evol. Microbiol.">
        <title>The Global Catalogue of Microorganisms (GCM) 10K type strain sequencing project: providing services to taxonomists for standard genome sequencing and annotation.</title>
        <authorList>
            <consortium name="The Broad Institute Genomics Platform"/>
            <consortium name="The Broad Institute Genome Sequencing Center for Infectious Disease"/>
            <person name="Wu L."/>
            <person name="Ma J."/>
        </authorList>
    </citation>
    <scope>NUCLEOTIDE SEQUENCE [LARGE SCALE GENOMIC DNA]</scope>
    <source>
        <strain evidence="2 3">PJ61</strain>
    </source>
</reference>
<comment type="caution">
    <text evidence="2">The sequence shown here is derived from an EMBL/GenBank/DDBJ whole genome shotgun (WGS) entry which is preliminary data.</text>
</comment>
<protein>
    <submittedName>
        <fullName evidence="2">Uncharacterized protein</fullName>
    </submittedName>
</protein>
<dbReference type="EMBL" id="JBHSWT010000317">
    <property type="protein sequence ID" value="MFC6771267.1"/>
    <property type="molecule type" value="Genomic_DNA"/>
</dbReference>
<gene>
    <name evidence="2" type="ORF">ACFQDD_07010</name>
</gene>
<keyword evidence="3" id="KW-1185">Reference proteome</keyword>
<feature type="region of interest" description="Disordered" evidence="1">
    <location>
        <begin position="62"/>
        <end position="82"/>
    </location>
</feature>
<evidence type="ECO:0000313" key="2">
    <source>
        <dbReference type="EMBL" id="MFC6771267.1"/>
    </source>
</evidence>
<evidence type="ECO:0000256" key="1">
    <source>
        <dbReference type="SAM" id="MobiDB-lite"/>
    </source>
</evidence>
<proteinExistence type="predicted"/>
<organism evidence="2 3">
    <name type="scientific">Halorubrum pallidum</name>
    <dbReference type="NCBI Taxonomy" id="1526114"/>
    <lineage>
        <taxon>Archaea</taxon>
        <taxon>Methanobacteriati</taxon>
        <taxon>Methanobacteriota</taxon>
        <taxon>Stenosarchaea group</taxon>
        <taxon>Halobacteria</taxon>
        <taxon>Halobacteriales</taxon>
        <taxon>Haloferacaceae</taxon>
        <taxon>Halorubrum</taxon>
    </lineage>
</organism>
<name>A0ABD5T615_9EURY</name>
<dbReference type="AlphaFoldDB" id="A0ABD5T615"/>
<evidence type="ECO:0000313" key="3">
    <source>
        <dbReference type="Proteomes" id="UP001596274"/>
    </source>
</evidence>
<accession>A0ABD5T615</accession>